<keyword evidence="3" id="KW-1185">Reference proteome</keyword>
<dbReference type="EMBL" id="KL198026">
    <property type="protein sequence ID" value="KDQ16631.1"/>
    <property type="molecule type" value="Genomic_DNA"/>
</dbReference>
<protein>
    <submittedName>
        <fullName evidence="2">Uncharacterized protein</fullName>
    </submittedName>
</protein>
<evidence type="ECO:0000313" key="2">
    <source>
        <dbReference type="EMBL" id="KDQ16631.1"/>
    </source>
</evidence>
<evidence type="ECO:0000256" key="1">
    <source>
        <dbReference type="SAM" id="MobiDB-lite"/>
    </source>
</evidence>
<organism evidence="2 3">
    <name type="scientific">Botryobasidium botryosum (strain FD-172 SS1)</name>
    <dbReference type="NCBI Taxonomy" id="930990"/>
    <lineage>
        <taxon>Eukaryota</taxon>
        <taxon>Fungi</taxon>
        <taxon>Dikarya</taxon>
        <taxon>Basidiomycota</taxon>
        <taxon>Agaricomycotina</taxon>
        <taxon>Agaricomycetes</taxon>
        <taxon>Cantharellales</taxon>
        <taxon>Botryobasidiaceae</taxon>
        <taxon>Botryobasidium</taxon>
    </lineage>
</organism>
<dbReference type="InParanoid" id="A0A067MYK9"/>
<feature type="compositionally biased region" description="Low complexity" evidence="1">
    <location>
        <begin position="96"/>
        <end position="105"/>
    </location>
</feature>
<dbReference type="HOGENOM" id="CLU_2096475_0_0_1"/>
<dbReference type="Proteomes" id="UP000027195">
    <property type="component" value="Unassembled WGS sequence"/>
</dbReference>
<gene>
    <name evidence="2" type="ORF">BOTBODRAFT_236718</name>
</gene>
<dbReference type="AlphaFoldDB" id="A0A067MYK9"/>
<reference evidence="3" key="1">
    <citation type="journal article" date="2014" name="Proc. Natl. Acad. Sci. U.S.A.">
        <title>Extensive sampling of basidiomycete genomes demonstrates inadequacy of the white-rot/brown-rot paradigm for wood decay fungi.</title>
        <authorList>
            <person name="Riley R."/>
            <person name="Salamov A.A."/>
            <person name="Brown D.W."/>
            <person name="Nagy L.G."/>
            <person name="Floudas D."/>
            <person name="Held B.W."/>
            <person name="Levasseur A."/>
            <person name="Lombard V."/>
            <person name="Morin E."/>
            <person name="Otillar R."/>
            <person name="Lindquist E.A."/>
            <person name="Sun H."/>
            <person name="LaButti K.M."/>
            <person name="Schmutz J."/>
            <person name="Jabbour D."/>
            <person name="Luo H."/>
            <person name="Baker S.E."/>
            <person name="Pisabarro A.G."/>
            <person name="Walton J.D."/>
            <person name="Blanchette R.A."/>
            <person name="Henrissat B."/>
            <person name="Martin F."/>
            <person name="Cullen D."/>
            <person name="Hibbett D.S."/>
            <person name="Grigoriev I.V."/>
        </authorList>
    </citation>
    <scope>NUCLEOTIDE SEQUENCE [LARGE SCALE GENOMIC DNA]</scope>
    <source>
        <strain evidence="3">FD-172 SS1</strain>
    </source>
</reference>
<accession>A0A067MYK9</accession>
<sequence length="116" mass="13303">MISLTSLHRIIRSTTRYSIPTHCIPHFSFFPTLTPIVDSFKCHDASARLSFTSRRARVRVALLLLLLQAVRVHHEISSALLRRSSSRSSDRLIGTQQQQQQQQQQRRSKPPSTVDI</sequence>
<name>A0A067MYK9_BOTB1</name>
<evidence type="ECO:0000313" key="3">
    <source>
        <dbReference type="Proteomes" id="UP000027195"/>
    </source>
</evidence>
<feature type="region of interest" description="Disordered" evidence="1">
    <location>
        <begin position="80"/>
        <end position="116"/>
    </location>
</feature>
<proteinExistence type="predicted"/>